<dbReference type="SMART" id="SM00315">
    <property type="entry name" value="RGS"/>
    <property type="match status" value="1"/>
</dbReference>
<proteinExistence type="predicted"/>
<dbReference type="SUPFAM" id="SSF48670">
    <property type="entry name" value="Transducin (heterotrimeric G protein), gamma chain"/>
    <property type="match status" value="1"/>
</dbReference>
<dbReference type="PANTHER" id="PTHR45746:SF6">
    <property type="entry name" value="LP21163P"/>
    <property type="match status" value="1"/>
</dbReference>
<evidence type="ECO:0000259" key="3">
    <source>
        <dbReference type="SMART" id="SM00049"/>
    </source>
</evidence>
<dbReference type="EMBL" id="OU899034">
    <property type="protein sequence ID" value="CAH1716557.1"/>
    <property type="molecule type" value="Genomic_DNA"/>
</dbReference>
<accession>A0A9P0ITZ5</accession>
<dbReference type="FunFam" id="1.10.10.10:FF:000162">
    <property type="entry name" value="Regulator of G-protein signaling 6"/>
    <property type="match status" value="1"/>
</dbReference>
<evidence type="ECO:0000259" key="4">
    <source>
        <dbReference type="SMART" id="SM00224"/>
    </source>
</evidence>
<name>A0A9P0ITZ5_APHGO</name>
<keyword evidence="1" id="KW-0734">Signal transduction inhibitor</keyword>
<evidence type="ECO:0000259" key="6">
    <source>
        <dbReference type="SMART" id="SM01224"/>
    </source>
</evidence>
<evidence type="ECO:0000256" key="1">
    <source>
        <dbReference type="ARBA" id="ARBA00022700"/>
    </source>
</evidence>
<gene>
    <name evidence="7" type="ORF">APHIGO_LOCUS3614</name>
</gene>
<feature type="chain" id="PRO_5040191957" description="Regulator of G-protein signaling 7" evidence="2">
    <location>
        <begin position="22"/>
        <end position="539"/>
    </location>
</feature>
<dbReference type="SUPFAM" id="SSF46785">
    <property type="entry name" value="Winged helix' DNA-binding domain"/>
    <property type="match status" value="1"/>
</dbReference>
<feature type="signal peptide" evidence="2">
    <location>
        <begin position="1"/>
        <end position="21"/>
    </location>
</feature>
<dbReference type="FunFam" id="1.10.1240.60:FF:000001">
    <property type="entry name" value="Regulator of G-protein signaling 6"/>
    <property type="match status" value="1"/>
</dbReference>
<dbReference type="CDD" id="cd00068">
    <property type="entry name" value="GGL"/>
    <property type="match status" value="1"/>
</dbReference>
<evidence type="ECO:0000313" key="8">
    <source>
        <dbReference type="Proteomes" id="UP001154329"/>
    </source>
</evidence>
<dbReference type="GO" id="GO:0005737">
    <property type="term" value="C:cytoplasm"/>
    <property type="evidence" value="ECO:0007669"/>
    <property type="project" value="TreeGrafter"/>
</dbReference>
<evidence type="ECO:0000259" key="5">
    <source>
        <dbReference type="SMART" id="SM00315"/>
    </source>
</evidence>
<dbReference type="InterPro" id="IPR036305">
    <property type="entry name" value="RGS_sf"/>
</dbReference>
<dbReference type="InterPro" id="IPR040759">
    <property type="entry name" value="RGS_DHEX"/>
</dbReference>
<dbReference type="GO" id="GO:0009968">
    <property type="term" value="P:negative regulation of signal transduction"/>
    <property type="evidence" value="ECO:0007669"/>
    <property type="project" value="UniProtKB-KW"/>
</dbReference>
<dbReference type="GO" id="GO:0005096">
    <property type="term" value="F:GTPase activator activity"/>
    <property type="evidence" value="ECO:0007669"/>
    <property type="project" value="TreeGrafter"/>
</dbReference>
<feature type="domain" description="RGS" evidence="5">
    <location>
        <begin position="400"/>
        <end position="512"/>
    </location>
</feature>
<evidence type="ECO:0008006" key="9">
    <source>
        <dbReference type="Google" id="ProtNLM"/>
    </source>
</evidence>
<sequence length="539" mass="63024">MLIVLLKPIGILCSYIFKAMGQSLVIGSERSARRKKQKADGNVAVDTPTVSLTAASMTDLDNITQHQIVYKKMEQLMDRMQDENTGIPVRTVNKFRAKVPSVFTGTDLILWIMKNVDVDDQVEALYFANLLSSHGYLFPIDDHFLNVKNDGSYYRFQTPYYWPSNIFDPENTDYAVYLCKRTMQNKTRLELADYEAENLAKLQKVLSRKWEFVFLQAEAQSKVDKKRDRMERKILDSQERAFWDVHRPMPGTIITTEIDYRKLKRYKELSTLANGDINSLVPIQLPVKTNIGKPTIESIKKDITAMRLKLDRRNIKLSKIADTYITYFEQYAEYDPFFTPPEFSNPWLLDNVEVWDCDKHSCVILFIINFNRNNYHFKNSSLFSYRKEVTVRRIKRWAFSLKELLADPAGKEHFTKFLEKEFSCENLKFWEAVQNLKKLPQSDVPKAAEEIWTEYLSGDSLNIDSQSRELSRKNMSAPDRWAFDIAAVHVYHLMKSDSYQRYIRSEMYKEYLNTSKKKTSMKGIRSIVSFSGKRDICPS</sequence>
<dbReference type="CDD" id="cd04450">
    <property type="entry name" value="DEP_RGS7-like"/>
    <property type="match status" value="1"/>
</dbReference>
<feature type="domain" description="G protein gamma" evidence="4">
    <location>
        <begin position="296"/>
        <end position="357"/>
    </location>
</feature>
<dbReference type="InterPro" id="IPR036390">
    <property type="entry name" value="WH_DNA-bd_sf"/>
</dbReference>
<evidence type="ECO:0000256" key="2">
    <source>
        <dbReference type="SAM" id="SignalP"/>
    </source>
</evidence>
<dbReference type="GO" id="GO:0035556">
    <property type="term" value="P:intracellular signal transduction"/>
    <property type="evidence" value="ECO:0007669"/>
    <property type="project" value="InterPro"/>
</dbReference>
<keyword evidence="8" id="KW-1185">Reference proteome</keyword>
<dbReference type="Gene3D" id="1.10.167.10">
    <property type="entry name" value="Regulator of G-protein Signalling 4, domain 2"/>
    <property type="match status" value="1"/>
</dbReference>
<dbReference type="InterPro" id="IPR015898">
    <property type="entry name" value="G-protein_gamma-like_dom"/>
</dbReference>
<dbReference type="Pfam" id="PF00631">
    <property type="entry name" value="G-gamma"/>
    <property type="match status" value="1"/>
</dbReference>
<dbReference type="InterPro" id="IPR044926">
    <property type="entry name" value="RGS_subdomain_2"/>
</dbReference>
<dbReference type="SMART" id="SM00049">
    <property type="entry name" value="DEP"/>
    <property type="match status" value="1"/>
</dbReference>
<protein>
    <recommendedName>
        <fullName evidence="9">Regulator of G-protein signaling 7</fullName>
    </recommendedName>
</protein>
<dbReference type="Pfam" id="PF00615">
    <property type="entry name" value="RGS"/>
    <property type="match status" value="1"/>
</dbReference>
<dbReference type="GO" id="GO:0043005">
    <property type="term" value="C:neuron projection"/>
    <property type="evidence" value="ECO:0007669"/>
    <property type="project" value="TreeGrafter"/>
</dbReference>
<dbReference type="Gene3D" id="1.10.10.10">
    <property type="entry name" value="Winged helix-like DNA-binding domain superfamily/Winged helix DNA-binding domain"/>
    <property type="match status" value="1"/>
</dbReference>
<keyword evidence="2" id="KW-0732">Signal</keyword>
<organism evidence="7 8">
    <name type="scientific">Aphis gossypii</name>
    <name type="common">Cotton aphid</name>
    <dbReference type="NCBI Taxonomy" id="80765"/>
    <lineage>
        <taxon>Eukaryota</taxon>
        <taxon>Metazoa</taxon>
        <taxon>Ecdysozoa</taxon>
        <taxon>Arthropoda</taxon>
        <taxon>Hexapoda</taxon>
        <taxon>Insecta</taxon>
        <taxon>Pterygota</taxon>
        <taxon>Neoptera</taxon>
        <taxon>Paraneoptera</taxon>
        <taxon>Hemiptera</taxon>
        <taxon>Sternorrhyncha</taxon>
        <taxon>Aphidomorpha</taxon>
        <taxon>Aphidoidea</taxon>
        <taxon>Aphididae</taxon>
        <taxon>Aphidini</taxon>
        <taxon>Aphis</taxon>
        <taxon>Aphis</taxon>
    </lineage>
</organism>
<evidence type="ECO:0000313" key="7">
    <source>
        <dbReference type="EMBL" id="CAH1716557.1"/>
    </source>
</evidence>
<dbReference type="SMART" id="SM01224">
    <property type="entry name" value="G_gamma"/>
    <property type="match status" value="1"/>
</dbReference>
<dbReference type="Gene3D" id="1.10.1240.60">
    <property type="match status" value="1"/>
</dbReference>
<dbReference type="InterPro" id="IPR000591">
    <property type="entry name" value="DEP_dom"/>
</dbReference>
<dbReference type="GO" id="GO:0007186">
    <property type="term" value="P:G protein-coupled receptor signaling pathway"/>
    <property type="evidence" value="ECO:0007669"/>
    <property type="project" value="InterPro"/>
</dbReference>
<feature type="domain" description="G protein gamma" evidence="6">
    <location>
        <begin position="293"/>
        <end position="357"/>
    </location>
</feature>
<dbReference type="Pfam" id="PF00610">
    <property type="entry name" value="DEP"/>
    <property type="match status" value="1"/>
</dbReference>
<dbReference type="InterPro" id="IPR047016">
    <property type="entry name" value="RGS6/7/9/11"/>
</dbReference>
<reference evidence="7" key="2">
    <citation type="submission" date="2022-10" db="EMBL/GenBank/DDBJ databases">
        <authorList>
            <consortium name="ENA_rothamsted_submissions"/>
            <consortium name="culmorum"/>
            <person name="King R."/>
        </authorList>
    </citation>
    <scope>NUCLEOTIDE SEQUENCE</scope>
</reference>
<dbReference type="GO" id="GO:0008277">
    <property type="term" value="P:regulation of G protein-coupled receptor signaling pathway"/>
    <property type="evidence" value="ECO:0007669"/>
    <property type="project" value="InterPro"/>
</dbReference>
<dbReference type="Pfam" id="PF18148">
    <property type="entry name" value="RGS_DHEX"/>
    <property type="match status" value="1"/>
</dbReference>
<dbReference type="InterPro" id="IPR036284">
    <property type="entry name" value="GGL_sf"/>
</dbReference>
<dbReference type="InterPro" id="IPR047017">
    <property type="entry name" value="RGS6/7/9/11_DHEX_sf"/>
</dbReference>
<dbReference type="PRINTS" id="PR01301">
    <property type="entry name" value="RGSPROTEIN"/>
</dbReference>
<feature type="domain" description="DEP" evidence="3">
    <location>
        <begin position="83"/>
        <end position="158"/>
    </location>
</feature>
<dbReference type="AlphaFoldDB" id="A0A9P0ITZ5"/>
<dbReference type="PANTHER" id="PTHR45746">
    <property type="entry name" value="LP21163P"/>
    <property type="match status" value="1"/>
</dbReference>
<dbReference type="SUPFAM" id="SSF48097">
    <property type="entry name" value="Regulator of G-protein signaling, RGS"/>
    <property type="match status" value="1"/>
</dbReference>
<dbReference type="Gene3D" id="4.10.260.10">
    <property type="entry name" value="Transducin (heterotrimeric G protein), gamma chain"/>
    <property type="match status" value="1"/>
</dbReference>
<dbReference type="InterPro" id="IPR036388">
    <property type="entry name" value="WH-like_DNA-bd_sf"/>
</dbReference>
<dbReference type="SMART" id="SM00224">
    <property type="entry name" value="GGL"/>
    <property type="match status" value="1"/>
</dbReference>
<reference evidence="7" key="1">
    <citation type="submission" date="2022-02" db="EMBL/GenBank/DDBJ databases">
        <authorList>
            <person name="King R."/>
        </authorList>
    </citation>
    <scope>NUCLEOTIDE SEQUENCE</scope>
</reference>
<dbReference type="Proteomes" id="UP001154329">
    <property type="component" value="Chromosome 1"/>
</dbReference>
<dbReference type="InterPro" id="IPR016137">
    <property type="entry name" value="RGS"/>
</dbReference>